<proteinExistence type="predicted"/>
<feature type="region of interest" description="Disordered" evidence="1">
    <location>
        <begin position="1"/>
        <end position="101"/>
    </location>
</feature>
<dbReference type="EnsemblPlants" id="KQL09596">
    <property type="protein sequence ID" value="KQL09596"/>
    <property type="gene ID" value="SETIT_007610mg"/>
</dbReference>
<dbReference type="Proteomes" id="UP000004995">
    <property type="component" value="Unassembled WGS sequence"/>
</dbReference>
<reference evidence="3" key="1">
    <citation type="journal article" date="2012" name="Nat. Biotechnol.">
        <title>Reference genome sequence of the model plant Setaria.</title>
        <authorList>
            <person name="Bennetzen J.L."/>
            <person name="Schmutz J."/>
            <person name="Wang H."/>
            <person name="Percifield R."/>
            <person name="Hawkins J."/>
            <person name="Pontaroli A.C."/>
            <person name="Estep M."/>
            <person name="Feng L."/>
            <person name="Vaughn J.N."/>
            <person name="Grimwood J."/>
            <person name="Jenkins J."/>
            <person name="Barry K."/>
            <person name="Lindquist E."/>
            <person name="Hellsten U."/>
            <person name="Deshpande S."/>
            <person name="Wang X."/>
            <person name="Wu X."/>
            <person name="Mitros T."/>
            <person name="Triplett J."/>
            <person name="Yang X."/>
            <person name="Ye C.Y."/>
            <person name="Mauro-Herrera M."/>
            <person name="Wang L."/>
            <person name="Li P."/>
            <person name="Sharma M."/>
            <person name="Sharma R."/>
            <person name="Ronald P.C."/>
            <person name="Panaud O."/>
            <person name="Kellogg E.A."/>
            <person name="Brutnell T.P."/>
            <person name="Doust A.N."/>
            <person name="Tuskan G.A."/>
            <person name="Rokhsar D."/>
            <person name="Devos K.M."/>
        </authorList>
    </citation>
    <scope>NUCLEOTIDE SEQUENCE [LARGE SCALE GENOMIC DNA]</scope>
    <source>
        <strain evidence="3">cv. Yugu1</strain>
    </source>
</reference>
<sequence length="101" mass="10458">MHPSSPSYSPHSPSRPPVQCALHWPSGVVQSMTPAARRPPANSGRSRPRARQNPKPPAAPAALTRRKRRNPRAGATAAGAWQAGPCARGGSGGIGIPDRSG</sequence>
<dbReference type="Gramene" id="KQL09596">
    <property type="protein sequence ID" value="KQL09596"/>
    <property type="gene ID" value="SETIT_007610mg"/>
</dbReference>
<feature type="compositionally biased region" description="Low complexity" evidence="1">
    <location>
        <begin position="73"/>
        <end position="86"/>
    </location>
</feature>
<evidence type="ECO:0000313" key="3">
    <source>
        <dbReference type="Proteomes" id="UP000004995"/>
    </source>
</evidence>
<accession>K3Y099</accession>
<feature type="compositionally biased region" description="Low complexity" evidence="1">
    <location>
        <begin position="1"/>
        <end position="12"/>
    </location>
</feature>
<evidence type="ECO:0000256" key="1">
    <source>
        <dbReference type="SAM" id="MobiDB-lite"/>
    </source>
</evidence>
<reference evidence="2" key="2">
    <citation type="submission" date="2018-08" db="UniProtKB">
        <authorList>
            <consortium name="EnsemblPlants"/>
        </authorList>
    </citation>
    <scope>IDENTIFICATION</scope>
    <source>
        <strain evidence="2">Yugu1</strain>
    </source>
</reference>
<keyword evidence="3" id="KW-1185">Reference proteome</keyword>
<dbReference type="HOGENOM" id="CLU_2296569_0_0_1"/>
<dbReference type="EMBL" id="AGNK02002236">
    <property type="status" value="NOT_ANNOTATED_CDS"/>
    <property type="molecule type" value="Genomic_DNA"/>
</dbReference>
<evidence type="ECO:0000313" key="2">
    <source>
        <dbReference type="EnsemblPlants" id="KQL09596"/>
    </source>
</evidence>
<organism evidence="2 3">
    <name type="scientific">Setaria italica</name>
    <name type="common">Foxtail millet</name>
    <name type="synonym">Panicum italicum</name>
    <dbReference type="NCBI Taxonomy" id="4555"/>
    <lineage>
        <taxon>Eukaryota</taxon>
        <taxon>Viridiplantae</taxon>
        <taxon>Streptophyta</taxon>
        <taxon>Embryophyta</taxon>
        <taxon>Tracheophyta</taxon>
        <taxon>Spermatophyta</taxon>
        <taxon>Magnoliopsida</taxon>
        <taxon>Liliopsida</taxon>
        <taxon>Poales</taxon>
        <taxon>Poaceae</taxon>
        <taxon>PACMAD clade</taxon>
        <taxon>Panicoideae</taxon>
        <taxon>Panicodae</taxon>
        <taxon>Paniceae</taxon>
        <taxon>Cenchrinae</taxon>
        <taxon>Setaria</taxon>
    </lineage>
</organism>
<protein>
    <submittedName>
        <fullName evidence="2">Uncharacterized protein</fullName>
    </submittedName>
</protein>
<dbReference type="InParanoid" id="K3Y099"/>
<dbReference type="AlphaFoldDB" id="K3Y099"/>
<name>K3Y099_SETIT</name>